<evidence type="ECO:0000313" key="4">
    <source>
        <dbReference type="Proteomes" id="UP001211065"/>
    </source>
</evidence>
<dbReference type="EMBL" id="JADGJW010000021">
    <property type="protein sequence ID" value="KAJ3227179.1"/>
    <property type="molecule type" value="Genomic_DNA"/>
</dbReference>
<sequence length="83" mass="9310">MNVDHEVTLLIKEIQRLGEKDSTGRYVVKFGVLALDDHCAQIFEAIVGTLKAAKKKKVVDFKAEILLHPTHKDVDIVLLKDSL</sequence>
<dbReference type="Proteomes" id="UP001211065">
    <property type="component" value="Unassembled WGS sequence"/>
</dbReference>
<comment type="similarity">
    <text evidence="1">Belongs to the costars family.</text>
</comment>
<dbReference type="FunFam" id="1.10.10.1540:FF:000002">
    <property type="entry name" value="costars family protein ABRACL"/>
    <property type="match status" value="1"/>
</dbReference>
<gene>
    <name evidence="3" type="ORF">HK099_003142</name>
</gene>
<name>A0AAD5XYV0_9FUNG</name>
<keyword evidence="4" id="KW-1185">Reference proteome</keyword>
<dbReference type="InterPro" id="IPR044302">
    <property type="entry name" value="Costars"/>
</dbReference>
<dbReference type="Pfam" id="PF14705">
    <property type="entry name" value="Costars"/>
    <property type="match status" value="1"/>
</dbReference>
<protein>
    <recommendedName>
        <fullName evidence="2">Costars domain-containing protein</fullName>
    </recommendedName>
</protein>
<dbReference type="AlphaFoldDB" id="A0AAD5XYV0"/>
<accession>A0AAD5XYV0</accession>
<reference evidence="3" key="1">
    <citation type="submission" date="2020-05" db="EMBL/GenBank/DDBJ databases">
        <title>Phylogenomic resolution of chytrid fungi.</title>
        <authorList>
            <person name="Stajich J.E."/>
            <person name="Amses K."/>
            <person name="Simmons R."/>
            <person name="Seto K."/>
            <person name="Myers J."/>
            <person name="Bonds A."/>
            <person name="Quandt C.A."/>
            <person name="Barry K."/>
            <person name="Liu P."/>
            <person name="Grigoriev I."/>
            <person name="Longcore J.E."/>
            <person name="James T.Y."/>
        </authorList>
    </citation>
    <scope>NUCLEOTIDE SEQUENCE</scope>
    <source>
        <strain evidence="3">JEL0476</strain>
    </source>
</reference>
<dbReference type="PANTHER" id="PTHR46334:SF1">
    <property type="entry name" value="COSTARS FAMILY PROTEIN ABRACL"/>
    <property type="match status" value="1"/>
</dbReference>
<feature type="domain" description="Costars" evidence="2">
    <location>
        <begin position="1"/>
        <end position="79"/>
    </location>
</feature>
<dbReference type="InterPro" id="IPR027817">
    <property type="entry name" value="Costars_dom"/>
</dbReference>
<proteinExistence type="inferred from homology"/>
<dbReference type="SMART" id="SM01283">
    <property type="entry name" value="Costars"/>
    <property type="match status" value="1"/>
</dbReference>
<dbReference type="Gene3D" id="1.10.10.1540">
    <property type="entry name" value="Costar domain"/>
    <property type="match status" value="1"/>
</dbReference>
<dbReference type="GO" id="GO:0032970">
    <property type="term" value="P:regulation of actin filament-based process"/>
    <property type="evidence" value="ECO:0007669"/>
    <property type="project" value="TreeGrafter"/>
</dbReference>
<evidence type="ECO:0000313" key="3">
    <source>
        <dbReference type="EMBL" id="KAJ3227179.1"/>
    </source>
</evidence>
<dbReference type="InterPro" id="IPR038095">
    <property type="entry name" value="Costars_sf"/>
</dbReference>
<evidence type="ECO:0000256" key="1">
    <source>
        <dbReference type="ARBA" id="ARBA00006126"/>
    </source>
</evidence>
<dbReference type="PANTHER" id="PTHR46334">
    <property type="entry name" value="COSTARS FAMILY PROTEIN ABRACL"/>
    <property type="match status" value="1"/>
</dbReference>
<comment type="caution">
    <text evidence="3">The sequence shown here is derived from an EMBL/GenBank/DDBJ whole genome shotgun (WGS) entry which is preliminary data.</text>
</comment>
<evidence type="ECO:0000259" key="2">
    <source>
        <dbReference type="SMART" id="SM01283"/>
    </source>
</evidence>
<organism evidence="3 4">
    <name type="scientific">Clydaea vesicula</name>
    <dbReference type="NCBI Taxonomy" id="447962"/>
    <lineage>
        <taxon>Eukaryota</taxon>
        <taxon>Fungi</taxon>
        <taxon>Fungi incertae sedis</taxon>
        <taxon>Chytridiomycota</taxon>
        <taxon>Chytridiomycota incertae sedis</taxon>
        <taxon>Chytridiomycetes</taxon>
        <taxon>Lobulomycetales</taxon>
        <taxon>Lobulomycetaceae</taxon>
        <taxon>Clydaea</taxon>
    </lineage>
</organism>